<accession>A0A1F5S198</accession>
<dbReference type="NCBIfam" id="TIGR04272">
    <property type="entry name" value="cxxc_cxxc_Mbark"/>
    <property type="match status" value="2"/>
</dbReference>
<sequence>MGNFGRNEKRSGGGFGRSFGGGKRFGGGGRSPAMHQATCSECGASCELPFRPTGDRPVFCSNCFGKQQDNAGPRPNRFSDDRRERPRFEDKRMYDATCSKCGNSCQIPFRPTGDRPVFCSNCFGKQDGAGKSQDEGKILEQIKVLNTKLDKILEKLAPAILAEKSETKDKSDNANVEAKKEVKDKEDKKEKKEKKTKTVAKKSSAKK</sequence>
<gene>
    <name evidence="3" type="ORF">A2257_03855</name>
</gene>
<protein>
    <recommendedName>
        <fullName evidence="2">CxxC-x17-CxxC domain-containing protein</fullName>
    </recommendedName>
</protein>
<dbReference type="Pfam" id="PF23477">
    <property type="entry name" value="zf_Tbcl_2"/>
    <property type="match status" value="2"/>
</dbReference>
<evidence type="ECO:0000313" key="4">
    <source>
        <dbReference type="Proteomes" id="UP000177407"/>
    </source>
</evidence>
<feature type="domain" description="CxxC-x17-CxxC" evidence="2">
    <location>
        <begin position="91"/>
        <end position="126"/>
    </location>
</feature>
<feature type="compositionally biased region" description="Basic and acidic residues" evidence="1">
    <location>
        <begin position="1"/>
        <end position="11"/>
    </location>
</feature>
<evidence type="ECO:0000259" key="2">
    <source>
        <dbReference type="Pfam" id="PF23477"/>
    </source>
</evidence>
<evidence type="ECO:0000256" key="1">
    <source>
        <dbReference type="SAM" id="MobiDB-lite"/>
    </source>
</evidence>
<evidence type="ECO:0000313" key="3">
    <source>
        <dbReference type="EMBL" id="OGF20470.1"/>
    </source>
</evidence>
<dbReference type="AlphaFoldDB" id="A0A1F5S198"/>
<feature type="compositionally biased region" description="Gly residues" evidence="1">
    <location>
        <begin position="12"/>
        <end position="30"/>
    </location>
</feature>
<feature type="compositionally biased region" description="Basic and acidic residues" evidence="1">
    <location>
        <begin position="163"/>
        <end position="190"/>
    </location>
</feature>
<feature type="compositionally biased region" description="Basic residues" evidence="1">
    <location>
        <begin position="191"/>
        <end position="207"/>
    </location>
</feature>
<dbReference type="Proteomes" id="UP000177407">
    <property type="component" value="Unassembled WGS sequence"/>
</dbReference>
<organism evidence="3 4">
    <name type="scientific">Candidatus Falkowbacteria bacterium RIFOXYA2_FULL_38_12</name>
    <dbReference type="NCBI Taxonomy" id="1797993"/>
    <lineage>
        <taxon>Bacteria</taxon>
        <taxon>Candidatus Falkowiibacteriota</taxon>
    </lineage>
</organism>
<name>A0A1F5S198_9BACT</name>
<feature type="region of interest" description="Disordered" evidence="1">
    <location>
        <begin position="162"/>
        <end position="207"/>
    </location>
</feature>
<dbReference type="InterPro" id="IPR026363">
    <property type="entry name" value="CxxC-x17-CxxC_dom"/>
</dbReference>
<reference evidence="3 4" key="1">
    <citation type="journal article" date="2016" name="Nat. Commun.">
        <title>Thousands of microbial genomes shed light on interconnected biogeochemical processes in an aquifer system.</title>
        <authorList>
            <person name="Anantharaman K."/>
            <person name="Brown C.T."/>
            <person name="Hug L.A."/>
            <person name="Sharon I."/>
            <person name="Castelle C.J."/>
            <person name="Probst A.J."/>
            <person name="Thomas B.C."/>
            <person name="Singh A."/>
            <person name="Wilkins M.J."/>
            <person name="Karaoz U."/>
            <person name="Brodie E.L."/>
            <person name="Williams K.H."/>
            <person name="Hubbard S.S."/>
            <person name="Banfield J.F."/>
        </authorList>
    </citation>
    <scope>NUCLEOTIDE SEQUENCE [LARGE SCALE GENOMIC DNA]</scope>
</reference>
<proteinExistence type="predicted"/>
<feature type="region of interest" description="Disordered" evidence="1">
    <location>
        <begin position="1"/>
        <end position="36"/>
    </location>
</feature>
<comment type="caution">
    <text evidence="3">The sequence shown here is derived from an EMBL/GenBank/DDBJ whole genome shotgun (WGS) entry which is preliminary data.</text>
</comment>
<dbReference type="EMBL" id="MFGA01000023">
    <property type="protein sequence ID" value="OGF20470.1"/>
    <property type="molecule type" value="Genomic_DNA"/>
</dbReference>
<feature type="domain" description="CxxC-x17-CxxC" evidence="2">
    <location>
        <begin position="34"/>
        <end position="67"/>
    </location>
</feature>